<reference evidence="13" key="1">
    <citation type="submission" date="2023-03" db="EMBL/GenBank/DDBJ databases">
        <title>Massive genome expansion in bonnet fungi (Mycena s.s.) driven by repeated elements and novel gene families across ecological guilds.</title>
        <authorList>
            <consortium name="Lawrence Berkeley National Laboratory"/>
            <person name="Harder C.B."/>
            <person name="Miyauchi S."/>
            <person name="Viragh M."/>
            <person name="Kuo A."/>
            <person name="Thoen E."/>
            <person name="Andreopoulos B."/>
            <person name="Lu D."/>
            <person name="Skrede I."/>
            <person name="Drula E."/>
            <person name="Henrissat B."/>
            <person name="Morin E."/>
            <person name="Kohler A."/>
            <person name="Barry K."/>
            <person name="LaButti K."/>
            <person name="Morin E."/>
            <person name="Salamov A."/>
            <person name="Lipzen A."/>
            <person name="Mereny Z."/>
            <person name="Hegedus B."/>
            <person name="Baldrian P."/>
            <person name="Stursova M."/>
            <person name="Weitz H."/>
            <person name="Taylor A."/>
            <person name="Grigoriev I.V."/>
            <person name="Nagy L.G."/>
            <person name="Martin F."/>
            <person name="Kauserud H."/>
        </authorList>
    </citation>
    <scope>NUCLEOTIDE SEQUENCE</scope>
    <source>
        <strain evidence="13">CBHHK182m</strain>
    </source>
</reference>
<dbReference type="GO" id="GO:0006357">
    <property type="term" value="P:regulation of transcription by RNA polymerase II"/>
    <property type="evidence" value="ECO:0007669"/>
    <property type="project" value="TreeGrafter"/>
</dbReference>
<keyword evidence="7" id="KW-0238">DNA-binding</keyword>
<evidence type="ECO:0000259" key="12">
    <source>
        <dbReference type="PROSITE" id="PS50157"/>
    </source>
</evidence>
<sequence>MNAGPSFHHTPRHCSSTSKPANTLEYASLQQIYPMRPRHAYQAPDSHFPLRPVSPSPPPVRESSAAAVVRAHERADALNRAVDLALTKRTNKSSQPPYPVDSPRYMPRPGEDKFPVPPSLSMRHDPVLYAAYHRMPSPSADSDSEDSSEDECRAHSPSSSYRGRNERTPTREEFRPFQEPPTITYKREPSVENSRLSTPPINRSVNVPDYRRRTSPASSTSSDHPIFDIGLPPRQDHRSGASYSPSVSRRTSPSTASTVHSESDLKSSGNNSQTNPQAPNRNWEDHAVQVRTPEGGVVYRCTWITHTGAQCTYETKKQLVKRHVETTHLKLKPYVCNICQKGFPQKTGLEIHHNGHTGDQPHKCNYDCGKTFKDPARRHRHHVEVHGYVPKQGKRKQLASGSKEQETSPYESFPPIRMNSDTNLISSSRG</sequence>
<gene>
    <name evidence="13" type="ORF">B0H16DRAFT_1497640</name>
</gene>
<dbReference type="PROSITE" id="PS00028">
    <property type="entry name" value="ZINC_FINGER_C2H2_1"/>
    <property type="match status" value="2"/>
</dbReference>
<evidence type="ECO:0000256" key="2">
    <source>
        <dbReference type="ARBA" id="ARBA00022723"/>
    </source>
</evidence>
<evidence type="ECO:0000256" key="10">
    <source>
        <dbReference type="PROSITE-ProRule" id="PRU00042"/>
    </source>
</evidence>
<accession>A0AAD7KBN8</accession>
<keyword evidence="9" id="KW-0539">Nucleus</keyword>
<name>A0AAD7KBN8_9AGAR</name>
<evidence type="ECO:0000256" key="8">
    <source>
        <dbReference type="ARBA" id="ARBA00023163"/>
    </source>
</evidence>
<dbReference type="PANTHER" id="PTHR24404:SF114">
    <property type="entry name" value="KLUMPFUSS, ISOFORM B-RELATED"/>
    <property type="match status" value="1"/>
</dbReference>
<comment type="caution">
    <text evidence="13">The sequence shown here is derived from an EMBL/GenBank/DDBJ whole genome shotgun (WGS) entry which is preliminary data.</text>
</comment>
<evidence type="ECO:0000256" key="1">
    <source>
        <dbReference type="ARBA" id="ARBA00004123"/>
    </source>
</evidence>
<feature type="domain" description="C2H2-type" evidence="12">
    <location>
        <begin position="334"/>
        <end position="361"/>
    </location>
</feature>
<feature type="compositionally biased region" description="Polar residues" evidence="11">
    <location>
        <begin position="191"/>
        <end position="205"/>
    </location>
</feature>
<proteinExistence type="predicted"/>
<keyword evidence="14" id="KW-1185">Reference proteome</keyword>
<feature type="region of interest" description="Disordered" evidence="11">
    <location>
        <begin position="134"/>
        <end position="285"/>
    </location>
</feature>
<feature type="compositionally biased region" description="Polar residues" evidence="11">
    <location>
        <begin position="266"/>
        <end position="280"/>
    </location>
</feature>
<evidence type="ECO:0000313" key="13">
    <source>
        <dbReference type="EMBL" id="KAJ7781252.1"/>
    </source>
</evidence>
<keyword evidence="6" id="KW-0805">Transcription regulation</keyword>
<dbReference type="AlphaFoldDB" id="A0AAD7KBN8"/>
<feature type="region of interest" description="Disordered" evidence="11">
    <location>
        <begin position="1"/>
        <end position="22"/>
    </location>
</feature>
<evidence type="ECO:0000256" key="11">
    <source>
        <dbReference type="SAM" id="MobiDB-lite"/>
    </source>
</evidence>
<dbReference type="SMART" id="SM00355">
    <property type="entry name" value="ZnF_C2H2"/>
    <property type="match status" value="2"/>
</dbReference>
<evidence type="ECO:0000256" key="4">
    <source>
        <dbReference type="ARBA" id="ARBA00022771"/>
    </source>
</evidence>
<keyword evidence="4 10" id="KW-0863">Zinc-finger</keyword>
<dbReference type="FunFam" id="3.30.160.60:FF:000012">
    <property type="entry name" value="RB-associated KRAB zinc finger protein-like"/>
    <property type="match status" value="1"/>
</dbReference>
<keyword evidence="2" id="KW-0479">Metal-binding</keyword>
<keyword evidence="8" id="KW-0804">Transcription</keyword>
<dbReference type="InterPro" id="IPR013087">
    <property type="entry name" value="Znf_C2H2_type"/>
</dbReference>
<dbReference type="GO" id="GO:0003700">
    <property type="term" value="F:DNA-binding transcription factor activity"/>
    <property type="evidence" value="ECO:0007669"/>
    <property type="project" value="TreeGrafter"/>
</dbReference>
<keyword evidence="5" id="KW-0862">Zinc</keyword>
<evidence type="ECO:0000256" key="3">
    <source>
        <dbReference type="ARBA" id="ARBA00022737"/>
    </source>
</evidence>
<evidence type="ECO:0000256" key="9">
    <source>
        <dbReference type="ARBA" id="ARBA00023242"/>
    </source>
</evidence>
<protein>
    <recommendedName>
        <fullName evidence="12">C2H2-type domain-containing protein</fullName>
    </recommendedName>
</protein>
<evidence type="ECO:0000256" key="5">
    <source>
        <dbReference type="ARBA" id="ARBA00022833"/>
    </source>
</evidence>
<dbReference type="InterPro" id="IPR050589">
    <property type="entry name" value="Ikaros_C2H2-ZF"/>
</dbReference>
<feature type="domain" description="C2H2-type" evidence="12">
    <location>
        <begin position="362"/>
        <end position="386"/>
    </location>
</feature>
<dbReference type="GO" id="GO:0000978">
    <property type="term" value="F:RNA polymerase II cis-regulatory region sequence-specific DNA binding"/>
    <property type="evidence" value="ECO:0007669"/>
    <property type="project" value="TreeGrafter"/>
</dbReference>
<dbReference type="PANTHER" id="PTHR24404">
    <property type="entry name" value="ZINC FINGER PROTEIN"/>
    <property type="match status" value="1"/>
</dbReference>
<dbReference type="SUPFAM" id="SSF57667">
    <property type="entry name" value="beta-beta-alpha zinc fingers"/>
    <property type="match status" value="1"/>
</dbReference>
<organism evidence="13 14">
    <name type="scientific">Mycena metata</name>
    <dbReference type="NCBI Taxonomy" id="1033252"/>
    <lineage>
        <taxon>Eukaryota</taxon>
        <taxon>Fungi</taxon>
        <taxon>Dikarya</taxon>
        <taxon>Basidiomycota</taxon>
        <taxon>Agaricomycotina</taxon>
        <taxon>Agaricomycetes</taxon>
        <taxon>Agaricomycetidae</taxon>
        <taxon>Agaricales</taxon>
        <taxon>Marasmiineae</taxon>
        <taxon>Mycenaceae</taxon>
        <taxon>Mycena</taxon>
    </lineage>
</organism>
<dbReference type="GO" id="GO:0005634">
    <property type="term" value="C:nucleus"/>
    <property type="evidence" value="ECO:0007669"/>
    <property type="project" value="UniProtKB-SubCell"/>
</dbReference>
<dbReference type="InterPro" id="IPR036236">
    <property type="entry name" value="Znf_C2H2_sf"/>
</dbReference>
<feature type="region of interest" description="Disordered" evidence="11">
    <location>
        <begin position="41"/>
        <end position="64"/>
    </location>
</feature>
<evidence type="ECO:0000313" key="14">
    <source>
        <dbReference type="Proteomes" id="UP001215598"/>
    </source>
</evidence>
<comment type="subcellular location">
    <subcellularLocation>
        <location evidence="1">Nucleus</location>
    </subcellularLocation>
</comment>
<feature type="region of interest" description="Disordered" evidence="11">
    <location>
        <begin position="83"/>
        <end position="121"/>
    </location>
</feature>
<feature type="compositionally biased region" description="Low complexity" evidence="11">
    <location>
        <begin position="241"/>
        <end position="259"/>
    </location>
</feature>
<dbReference type="Proteomes" id="UP001215598">
    <property type="component" value="Unassembled WGS sequence"/>
</dbReference>
<evidence type="ECO:0000256" key="7">
    <source>
        <dbReference type="ARBA" id="ARBA00023125"/>
    </source>
</evidence>
<dbReference type="Gene3D" id="3.30.160.60">
    <property type="entry name" value="Classic Zinc Finger"/>
    <property type="match status" value="1"/>
</dbReference>
<feature type="compositionally biased region" description="Polar residues" evidence="11">
    <location>
        <begin position="419"/>
        <end position="430"/>
    </location>
</feature>
<feature type="region of interest" description="Disordered" evidence="11">
    <location>
        <begin position="389"/>
        <end position="430"/>
    </location>
</feature>
<feature type="compositionally biased region" description="Polar residues" evidence="11">
    <location>
        <begin position="399"/>
        <end position="410"/>
    </location>
</feature>
<dbReference type="PROSITE" id="PS50157">
    <property type="entry name" value="ZINC_FINGER_C2H2_2"/>
    <property type="match status" value="2"/>
</dbReference>
<keyword evidence="3" id="KW-0677">Repeat</keyword>
<evidence type="ECO:0000256" key="6">
    <source>
        <dbReference type="ARBA" id="ARBA00023015"/>
    </source>
</evidence>
<feature type="compositionally biased region" description="Basic and acidic residues" evidence="11">
    <location>
        <begin position="163"/>
        <end position="176"/>
    </location>
</feature>
<dbReference type="GO" id="GO:0008270">
    <property type="term" value="F:zinc ion binding"/>
    <property type="evidence" value="ECO:0007669"/>
    <property type="project" value="UniProtKB-KW"/>
</dbReference>
<dbReference type="EMBL" id="JARKIB010000004">
    <property type="protein sequence ID" value="KAJ7781252.1"/>
    <property type="molecule type" value="Genomic_DNA"/>
</dbReference>